<keyword evidence="4" id="KW-1185">Reference proteome</keyword>
<dbReference type="InParanoid" id="A0A259TV52"/>
<gene>
    <name evidence="3" type="ORF">BSZ36_00675</name>
</gene>
<evidence type="ECO:0000313" key="3">
    <source>
        <dbReference type="EMBL" id="OZC01623.1"/>
    </source>
</evidence>
<sequence length="207" mass="21909">MTRTLALAALLPLAACGSDSASGDAPAPQVPVADAPPDTLAQEASSEEWPLAKAGTIRVEGTEQPTTLTLVREEGFPIPFATYRPEGMTSDWGASDEGAGAHFFLGDATLTIFVPSRDPGDLAAWASETAESMGEPSQLDAFPRWVDAAYSFGGVDVTGSVRAGRHNGRAFYVLETMPLEMGDGFAPRAETVLREWRWLDTGTGFGE</sequence>
<evidence type="ECO:0000313" key="4">
    <source>
        <dbReference type="Proteomes" id="UP000216446"/>
    </source>
</evidence>
<dbReference type="EMBL" id="MQWB01000001">
    <property type="protein sequence ID" value="OZC01623.1"/>
    <property type="molecule type" value="Genomic_DNA"/>
</dbReference>
<proteinExistence type="predicted"/>
<feature type="region of interest" description="Disordered" evidence="1">
    <location>
        <begin position="18"/>
        <end position="48"/>
    </location>
</feature>
<protein>
    <submittedName>
        <fullName evidence="3">Uncharacterized protein</fullName>
    </submittedName>
</protein>
<dbReference type="RefSeq" id="WP_094545243.1">
    <property type="nucleotide sequence ID" value="NZ_MQWB01000001.1"/>
</dbReference>
<keyword evidence="2" id="KW-0732">Signal</keyword>
<evidence type="ECO:0000256" key="1">
    <source>
        <dbReference type="SAM" id="MobiDB-lite"/>
    </source>
</evidence>
<evidence type="ECO:0000256" key="2">
    <source>
        <dbReference type="SAM" id="SignalP"/>
    </source>
</evidence>
<dbReference type="Proteomes" id="UP000216446">
    <property type="component" value="Unassembled WGS sequence"/>
</dbReference>
<feature type="compositionally biased region" description="Low complexity" evidence="1">
    <location>
        <begin position="18"/>
        <end position="38"/>
    </location>
</feature>
<dbReference type="AlphaFoldDB" id="A0A259TV52"/>
<feature type="chain" id="PRO_5013011644" evidence="2">
    <location>
        <begin position="22"/>
        <end position="207"/>
    </location>
</feature>
<name>A0A259TV52_9BACT</name>
<organism evidence="3 4">
    <name type="scientific">Rubricoccus marinus</name>
    <dbReference type="NCBI Taxonomy" id="716817"/>
    <lineage>
        <taxon>Bacteria</taxon>
        <taxon>Pseudomonadati</taxon>
        <taxon>Rhodothermota</taxon>
        <taxon>Rhodothermia</taxon>
        <taxon>Rhodothermales</taxon>
        <taxon>Rubricoccaceae</taxon>
        <taxon>Rubricoccus</taxon>
    </lineage>
</organism>
<accession>A0A259TV52</accession>
<dbReference type="OrthoDB" id="1524950at2"/>
<comment type="caution">
    <text evidence="3">The sequence shown here is derived from an EMBL/GenBank/DDBJ whole genome shotgun (WGS) entry which is preliminary data.</text>
</comment>
<reference evidence="3 4" key="1">
    <citation type="submission" date="2016-11" db="EMBL/GenBank/DDBJ databases">
        <title>Study of marine rhodopsin-containing bacteria.</title>
        <authorList>
            <person name="Yoshizawa S."/>
            <person name="Kumagai Y."/>
            <person name="Kogure K."/>
        </authorList>
    </citation>
    <scope>NUCLEOTIDE SEQUENCE [LARGE SCALE GENOMIC DNA]</scope>
    <source>
        <strain evidence="3 4">SG-29</strain>
    </source>
</reference>
<feature type="signal peptide" evidence="2">
    <location>
        <begin position="1"/>
        <end position="21"/>
    </location>
</feature>